<feature type="compositionally biased region" description="Polar residues" evidence="3">
    <location>
        <begin position="518"/>
        <end position="528"/>
    </location>
</feature>
<feature type="compositionally biased region" description="Basic and acidic residues" evidence="3">
    <location>
        <begin position="333"/>
        <end position="375"/>
    </location>
</feature>
<dbReference type="InterPro" id="IPR052605">
    <property type="entry name" value="Fungal_trans_regulator"/>
</dbReference>
<dbReference type="InterPro" id="IPR008967">
    <property type="entry name" value="p53-like_TF_DNA-bd_sf"/>
</dbReference>
<protein>
    <recommendedName>
        <fullName evidence="5">NDT80 domain-containing protein</fullName>
    </recommendedName>
</protein>
<feature type="transmembrane region" description="Helical" evidence="4">
    <location>
        <begin position="719"/>
        <end position="739"/>
    </location>
</feature>
<evidence type="ECO:0000256" key="1">
    <source>
        <dbReference type="ARBA" id="ARBA00023125"/>
    </source>
</evidence>
<feature type="region of interest" description="Disordered" evidence="3">
    <location>
        <begin position="297"/>
        <end position="394"/>
    </location>
</feature>
<dbReference type="Pfam" id="PF05224">
    <property type="entry name" value="NDT80_PhoG"/>
    <property type="match status" value="1"/>
</dbReference>
<keyword evidence="4" id="KW-0472">Membrane</keyword>
<dbReference type="Gene3D" id="2.60.40.1390">
    <property type="entry name" value="NDT80 DNA-binding domain"/>
    <property type="match status" value="1"/>
</dbReference>
<feature type="domain" description="NDT80" evidence="5">
    <location>
        <begin position="1"/>
        <end position="229"/>
    </location>
</feature>
<dbReference type="Proteomes" id="UP000184330">
    <property type="component" value="Unassembled WGS sequence"/>
</dbReference>
<name>A0A1L7WZK1_9HELO</name>
<sequence length="744" mass="82198">MDYSLGGTACPPLSPTDVIYSLQTSDGQVCKPEIFGRIDKGFFMVDNDWTCYHRNYFALNCSFTLTPILPRAGTTMYLVQHGGAGPQVHGFTMSIAAVVDSKDGKSIELIQRTPKRDKGPQEKPARIPVAPRPAASHEMYRESLYDYNDFNPNLNRPAVEATFERIQFKNPTIINGKRRAAQRYYHLLVELFADIGGSHSSDRWVKIASRMSAQMVVRGRSLGHYQNERRGSNSSSGPGGSGGGGAGSYTPSGGASRTPGDMSMSGSSSMLPGSGSSNSYDTRYPFQSHIASFQNSSSNLLDTSKSSSTSEPMTIYVTHPSSSGSGFLPKRGRAFDEKPSGGKDELEDERSRDQQRRFEAKSEQLPDIQRSREQLEVAQTQEHTSESSSEINHEEFLEPGSAFETTATTQLLQPVSRMRTLKNNLKRFFRSRPQTDHWRVEWICECGDNLYADFQNGSDDAVNKLATILQSPGVSTSSSRSSTGIPLSGVSTSVSRNPSTSSSASLSPRSSTWLPPGSASSNSSVGGPVTPNQSYLEVCVNTSEYTKTLSEIDLRDVGCDGELFHRIRKEYLRLRGFRSRFWLLKPSGVHFVRFSVEDPLSIVILQKPFAPPPHEVLDSKNYSYSPCTLEGDPPIPQHLFLHYFSCTAYNPKAAWLPRLPKKLDSSILRFTGAVNYGWGIHINEGPDYFIIGIINFVLLALSGLAAFLWNWYHSDFQGAFGFAGWIVAVVNGVLVAYVVKWQQE</sequence>
<accession>A0A1L7WZK1</accession>
<feature type="region of interest" description="Disordered" evidence="3">
    <location>
        <begin position="471"/>
        <end position="528"/>
    </location>
</feature>
<dbReference type="PROSITE" id="PS51517">
    <property type="entry name" value="NDT80"/>
    <property type="match status" value="1"/>
</dbReference>
<dbReference type="PANTHER" id="PTHR35144:SF2">
    <property type="entry name" value="MEIOSIS-SPECIFIC TRANSCRIPTION FACTOR NDT80"/>
    <property type="match status" value="1"/>
</dbReference>
<feature type="compositionally biased region" description="Low complexity" evidence="3">
    <location>
        <begin position="248"/>
        <end position="279"/>
    </location>
</feature>
<feature type="compositionally biased region" description="Low complexity" evidence="3">
    <location>
        <begin position="297"/>
        <end position="310"/>
    </location>
</feature>
<feature type="compositionally biased region" description="Basic and acidic residues" evidence="3">
    <location>
        <begin position="114"/>
        <end position="125"/>
    </location>
</feature>
<evidence type="ECO:0000256" key="3">
    <source>
        <dbReference type="SAM" id="MobiDB-lite"/>
    </source>
</evidence>
<organism evidence="6 7">
    <name type="scientific">Phialocephala subalpina</name>
    <dbReference type="NCBI Taxonomy" id="576137"/>
    <lineage>
        <taxon>Eukaryota</taxon>
        <taxon>Fungi</taxon>
        <taxon>Dikarya</taxon>
        <taxon>Ascomycota</taxon>
        <taxon>Pezizomycotina</taxon>
        <taxon>Leotiomycetes</taxon>
        <taxon>Helotiales</taxon>
        <taxon>Mollisiaceae</taxon>
        <taxon>Phialocephala</taxon>
        <taxon>Phialocephala fortinii species complex</taxon>
    </lineage>
</organism>
<keyword evidence="7" id="KW-1185">Reference proteome</keyword>
<keyword evidence="4" id="KW-1133">Transmembrane helix</keyword>
<dbReference type="GO" id="GO:0003700">
    <property type="term" value="F:DNA-binding transcription factor activity"/>
    <property type="evidence" value="ECO:0007669"/>
    <property type="project" value="UniProtKB-UniRule"/>
</dbReference>
<proteinExistence type="predicted"/>
<feature type="region of interest" description="Disordered" evidence="3">
    <location>
        <begin position="114"/>
        <end position="134"/>
    </location>
</feature>
<dbReference type="EMBL" id="FJOG01000011">
    <property type="protein sequence ID" value="CZR58205.1"/>
    <property type="molecule type" value="Genomic_DNA"/>
</dbReference>
<evidence type="ECO:0000313" key="6">
    <source>
        <dbReference type="EMBL" id="CZR58205.1"/>
    </source>
</evidence>
<dbReference type="PANTHER" id="PTHR35144">
    <property type="entry name" value="MEIOSIS-SPECIFIC TRANSCRIPTION FACTOR NDT80"/>
    <property type="match status" value="1"/>
</dbReference>
<dbReference type="GO" id="GO:0051321">
    <property type="term" value="P:meiotic cell cycle"/>
    <property type="evidence" value="ECO:0007669"/>
    <property type="project" value="TreeGrafter"/>
</dbReference>
<dbReference type="GO" id="GO:0003677">
    <property type="term" value="F:DNA binding"/>
    <property type="evidence" value="ECO:0007669"/>
    <property type="project" value="UniProtKB-KW"/>
</dbReference>
<keyword evidence="1 2" id="KW-0238">DNA-binding</keyword>
<gene>
    <name evidence="6" type="ORF">PAC_08096</name>
</gene>
<dbReference type="InterPro" id="IPR024061">
    <property type="entry name" value="NDT80_DNA-bd_dom"/>
</dbReference>
<dbReference type="GO" id="GO:0045944">
    <property type="term" value="P:positive regulation of transcription by RNA polymerase II"/>
    <property type="evidence" value="ECO:0007669"/>
    <property type="project" value="TreeGrafter"/>
</dbReference>
<feature type="compositionally biased region" description="Low complexity" evidence="3">
    <location>
        <begin position="471"/>
        <end position="511"/>
    </location>
</feature>
<evidence type="ECO:0000259" key="5">
    <source>
        <dbReference type="PROSITE" id="PS51517"/>
    </source>
</evidence>
<dbReference type="AlphaFoldDB" id="A0A1L7WZK1"/>
<evidence type="ECO:0000256" key="4">
    <source>
        <dbReference type="SAM" id="Phobius"/>
    </source>
</evidence>
<evidence type="ECO:0000256" key="2">
    <source>
        <dbReference type="PROSITE-ProRule" id="PRU00850"/>
    </source>
</evidence>
<feature type="DNA-binding region" description="NDT80" evidence="2">
    <location>
        <begin position="1"/>
        <end position="229"/>
    </location>
</feature>
<dbReference type="SUPFAM" id="SSF49417">
    <property type="entry name" value="p53-like transcription factors"/>
    <property type="match status" value="1"/>
</dbReference>
<dbReference type="InterPro" id="IPR037141">
    <property type="entry name" value="NDT80_DNA-bd_dom_sf"/>
</dbReference>
<evidence type="ECO:0000313" key="7">
    <source>
        <dbReference type="Proteomes" id="UP000184330"/>
    </source>
</evidence>
<dbReference type="GO" id="GO:0000228">
    <property type="term" value="C:nuclear chromosome"/>
    <property type="evidence" value="ECO:0007669"/>
    <property type="project" value="TreeGrafter"/>
</dbReference>
<feature type="compositionally biased region" description="Gly residues" evidence="3">
    <location>
        <begin position="237"/>
        <end position="247"/>
    </location>
</feature>
<feature type="region of interest" description="Disordered" evidence="3">
    <location>
        <begin position="223"/>
        <end position="282"/>
    </location>
</feature>
<feature type="transmembrane region" description="Helical" evidence="4">
    <location>
        <begin position="688"/>
        <end position="712"/>
    </location>
</feature>
<dbReference type="OrthoDB" id="409136at2759"/>
<reference evidence="6 7" key="1">
    <citation type="submission" date="2016-03" db="EMBL/GenBank/DDBJ databases">
        <authorList>
            <person name="Ploux O."/>
        </authorList>
    </citation>
    <scope>NUCLEOTIDE SEQUENCE [LARGE SCALE GENOMIC DNA]</scope>
    <source>
        <strain evidence="6 7">UAMH 11012</strain>
    </source>
</reference>
<keyword evidence="4" id="KW-0812">Transmembrane</keyword>